<proteinExistence type="predicted"/>
<evidence type="ECO:0000313" key="3">
    <source>
        <dbReference type="EnsemblFungi" id="EJT74870"/>
    </source>
</evidence>
<sequence length="201" mass="21728">MRSAFSLWAKMDCFIPGPLAFSVFPPAASNLTQQLETRIQAATPDHIANGFGRKFHHASTVPTKTYHNIISDAIKTESFPGSHHILADQSAMASAARSRLPLAIGALTVVGGGLWWQTAGARQQPRAVTEPNGTRGKEQTLQQMAGTGGRSARGRDETRQDDPKNTRIMSSAPDVHSKKSPEKERSGSSSQGEVLANTRRR</sequence>
<feature type="compositionally biased region" description="Basic and acidic residues" evidence="1">
    <location>
        <begin position="153"/>
        <end position="165"/>
    </location>
</feature>
<dbReference type="EnsemblFungi" id="EJT74870">
    <property type="protein sequence ID" value="EJT74870"/>
    <property type="gene ID" value="GGTG_08708"/>
</dbReference>
<reference evidence="4" key="1">
    <citation type="submission" date="2010-07" db="EMBL/GenBank/DDBJ databases">
        <title>The genome sequence of Gaeumannomyces graminis var. tritici strain R3-111a-1.</title>
        <authorList>
            <consortium name="The Broad Institute Genome Sequencing Platform"/>
            <person name="Ma L.-J."/>
            <person name="Dead R."/>
            <person name="Young S."/>
            <person name="Zeng Q."/>
            <person name="Koehrsen M."/>
            <person name="Alvarado L."/>
            <person name="Berlin A."/>
            <person name="Chapman S.B."/>
            <person name="Chen Z."/>
            <person name="Freedman E."/>
            <person name="Gellesch M."/>
            <person name="Goldberg J."/>
            <person name="Griggs A."/>
            <person name="Gujja S."/>
            <person name="Heilman E.R."/>
            <person name="Heiman D."/>
            <person name="Hepburn T."/>
            <person name="Howarth C."/>
            <person name="Jen D."/>
            <person name="Larson L."/>
            <person name="Mehta T."/>
            <person name="Neiman D."/>
            <person name="Pearson M."/>
            <person name="Roberts A."/>
            <person name="Saif S."/>
            <person name="Shea T."/>
            <person name="Shenoy N."/>
            <person name="Sisk P."/>
            <person name="Stolte C."/>
            <person name="Sykes S."/>
            <person name="Walk T."/>
            <person name="White J."/>
            <person name="Yandava C."/>
            <person name="Haas B."/>
            <person name="Nusbaum C."/>
            <person name="Birren B."/>
        </authorList>
    </citation>
    <scope>NUCLEOTIDE SEQUENCE [LARGE SCALE GENOMIC DNA]</scope>
    <source>
        <strain evidence="4">R3-111a-1</strain>
    </source>
</reference>
<dbReference type="HOGENOM" id="CLU_1360488_0_0_1"/>
<dbReference type="Proteomes" id="UP000006039">
    <property type="component" value="Unassembled WGS sequence"/>
</dbReference>
<keyword evidence="4" id="KW-1185">Reference proteome</keyword>
<accession>J3P5B9</accession>
<dbReference type="AlphaFoldDB" id="J3P5B9"/>
<dbReference type="OrthoDB" id="5226767at2759"/>
<dbReference type="RefSeq" id="XP_009224814.1">
    <property type="nucleotide sequence ID" value="XM_009226550.1"/>
</dbReference>
<feature type="region of interest" description="Disordered" evidence="1">
    <location>
        <begin position="119"/>
        <end position="201"/>
    </location>
</feature>
<organism evidence="2">
    <name type="scientific">Gaeumannomyces tritici (strain R3-111a-1)</name>
    <name type="common">Wheat and barley take-all root rot fungus</name>
    <name type="synonym">Gaeumannomyces graminis var. tritici</name>
    <dbReference type="NCBI Taxonomy" id="644352"/>
    <lineage>
        <taxon>Eukaryota</taxon>
        <taxon>Fungi</taxon>
        <taxon>Dikarya</taxon>
        <taxon>Ascomycota</taxon>
        <taxon>Pezizomycotina</taxon>
        <taxon>Sordariomycetes</taxon>
        <taxon>Sordariomycetidae</taxon>
        <taxon>Magnaporthales</taxon>
        <taxon>Magnaporthaceae</taxon>
        <taxon>Gaeumannomyces</taxon>
    </lineage>
</organism>
<reference evidence="2" key="3">
    <citation type="submission" date="2010-09" db="EMBL/GenBank/DDBJ databases">
        <title>Annotation of Gaeumannomyces graminis var. tritici R3-111a-1.</title>
        <authorList>
            <consortium name="The Broad Institute Genome Sequencing Platform"/>
            <person name="Ma L.-J."/>
            <person name="Dead R."/>
            <person name="Young S.K."/>
            <person name="Zeng Q."/>
            <person name="Gargeya S."/>
            <person name="Fitzgerald M."/>
            <person name="Haas B."/>
            <person name="Abouelleil A."/>
            <person name="Alvarado L."/>
            <person name="Arachchi H.M."/>
            <person name="Berlin A."/>
            <person name="Brown A."/>
            <person name="Chapman S.B."/>
            <person name="Chen Z."/>
            <person name="Dunbar C."/>
            <person name="Freedman E."/>
            <person name="Gearin G."/>
            <person name="Gellesch M."/>
            <person name="Goldberg J."/>
            <person name="Griggs A."/>
            <person name="Gujja S."/>
            <person name="Heiman D."/>
            <person name="Howarth C."/>
            <person name="Larson L."/>
            <person name="Lui A."/>
            <person name="MacDonald P.J.P."/>
            <person name="Mehta T."/>
            <person name="Montmayeur A."/>
            <person name="Murphy C."/>
            <person name="Neiman D."/>
            <person name="Pearson M."/>
            <person name="Priest M."/>
            <person name="Roberts A."/>
            <person name="Saif S."/>
            <person name="Shea T."/>
            <person name="Shenoy N."/>
            <person name="Sisk P."/>
            <person name="Stolte C."/>
            <person name="Sykes S."/>
            <person name="Yandava C."/>
            <person name="Wortman J."/>
            <person name="Nusbaum C."/>
            <person name="Birren B."/>
        </authorList>
    </citation>
    <scope>NUCLEOTIDE SEQUENCE</scope>
    <source>
        <strain evidence="2">R3-111a-1</strain>
    </source>
</reference>
<protein>
    <submittedName>
        <fullName evidence="2 3">Uncharacterized protein</fullName>
    </submittedName>
</protein>
<name>J3P5B9_GAET3</name>
<dbReference type="EMBL" id="GL385398">
    <property type="protein sequence ID" value="EJT74870.1"/>
    <property type="molecule type" value="Genomic_DNA"/>
</dbReference>
<dbReference type="VEuPathDB" id="FungiDB:GGTG_08708"/>
<dbReference type="eggNOG" id="ENOG502R6Q3">
    <property type="taxonomic scope" value="Eukaryota"/>
</dbReference>
<evidence type="ECO:0000313" key="2">
    <source>
        <dbReference type="EMBL" id="EJT74870.1"/>
    </source>
</evidence>
<gene>
    <name evidence="3" type="primary">20349166</name>
    <name evidence="2" type="ORF">GGTG_08708</name>
</gene>
<reference evidence="3" key="5">
    <citation type="submission" date="2018-04" db="UniProtKB">
        <authorList>
            <consortium name="EnsemblFungi"/>
        </authorList>
    </citation>
    <scope>IDENTIFICATION</scope>
    <source>
        <strain evidence="3">R3-111a-1</strain>
    </source>
</reference>
<feature type="compositionally biased region" description="Basic and acidic residues" evidence="1">
    <location>
        <begin position="175"/>
        <end position="186"/>
    </location>
</feature>
<evidence type="ECO:0000313" key="4">
    <source>
        <dbReference type="Proteomes" id="UP000006039"/>
    </source>
</evidence>
<reference evidence="2" key="2">
    <citation type="submission" date="2010-07" db="EMBL/GenBank/DDBJ databases">
        <authorList>
            <consortium name="The Broad Institute Genome Sequencing Platform"/>
            <consortium name="Broad Institute Genome Sequencing Center for Infectious Disease"/>
            <person name="Ma L.-J."/>
            <person name="Dead R."/>
            <person name="Young S."/>
            <person name="Zeng Q."/>
            <person name="Koehrsen M."/>
            <person name="Alvarado L."/>
            <person name="Berlin A."/>
            <person name="Chapman S.B."/>
            <person name="Chen Z."/>
            <person name="Freedman E."/>
            <person name="Gellesch M."/>
            <person name="Goldberg J."/>
            <person name="Griggs A."/>
            <person name="Gujja S."/>
            <person name="Heilman E.R."/>
            <person name="Heiman D."/>
            <person name="Hepburn T."/>
            <person name="Howarth C."/>
            <person name="Jen D."/>
            <person name="Larson L."/>
            <person name="Mehta T."/>
            <person name="Neiman D."/>
            <person name="Pearson M."/>
            <person name="Roberts A."/>
            <person name="Saif S."/>
            <person name="Shea T."/>
            <person name="Shenoy N."/>
            <person name="Sisk P."/>
            <person name="Stolte C."/>
            <person name="Sykes S."/>
            <person name="Walk T."/>
            <person name="White J."/>
            <person name="Yandava C."/>
            <person name="Haas B."/>
            <person name="Nusbaum C."/>
            <person name="Birren B."/>
        </authorList>
    </citation>
    <scope>NUCLEOTIDE SEQUENCE</scope>
    <source>
        <strain evidence="2">R3-111a-1</strain>
    </source>
</reference>
<dbReference type="GeneID" id="20349166"/>
<evidence type="ECO:0000256" key="1">
    <source>
        <dbReference type="SAM" id="MobiDB-lite"/>
    </source>
</evidence>
<reference evidence="3" key="4">
    <citation type="journal article" date="2015" name="G3 (Bethesda)">
        <title>Genome sequences of three phytopathogenic species of the Magnaporthaceae family of fungi.</title>
        <authorList>
            <person name="Okagaki L.H."/>
            <person name="Nunes C.C."/>
            <person name="Sailsbery J."/>
            <person name="Clay B."/>
            <person name="Brown D."/>
            <person name="John T."/>
            <person name="Oh Y."/>
            <person name="Young N."/>
            <person name="Fitzgerald M."/>
            <person name="Haas B.J."/>
            <person name="Zeng Q."/>
            <person name="Young S."/>
            <person name="Adiconis X."/>
            <person name="Fan L."/>
            <person name="Levin J.Z."/>
            <person name="Mitchell T.K."/>
            <person name="Okubara P.A."/>
            <person name="Farman M.L."/>
            <person name="Kohn L.M."/>
            <person name="Birren B."/>
            <person name="Ma L.-J."/>
            <person name="Dean R.A."/>
        </authorList>
    </citation>
    <scope>NUCLEOTIDE SEQUENCE</scope>
    <source>
        <strain evidence="3">R3-111a-1</strain>
    </source>
</reference>
<dbReference type="STRING" id="644352.J3P5B9"/>